<feature type="transmembrane region" description="Helical" evidence="13">
    <location>
        <begin position="353"/>
        <end position="375"/>
    </location>
</feature>
<evidence type="ECO:0000256" key="9">
    <source>
        <dbReference type="ARBA" id="ARBA00022989"/>
    </source>
</evidence>
<evidence type="ECO:0000256" key="13">
    <source>
        <dbReference type="SAM" id="Phobius"/>
    </source>
</evidence>
<evidence type="ECO:0000256" key="11">
    <source>
        <dbReference type="ARBA" id="ARBA00023136"/>
    </source>
</evidence>
<proteinExistence type="inferred from homology"/>
<keyword evidence="9 13" id="KW-1133">Transmembrane helix</keyword>
<evidence type="ECO:0000256" key="7">
    <source>
        <dbReference type="ARBA" id="ARBA00022475"/>
    </source>
</evidence>
<dbReference type="EMBL" id="DXFX01000039">
    <property type="protein sequence ID" value="HIX07413.1"/>
    <property type="molecule type" value="Genomic_DNA"/>
</dbReference>
<evidence type="ECO:0000256" key="3">
    <source>
        <dbReference type="ARBA" id="ARBA00010199"/>
    </source>
</evidence>
<accession>A0A9D1V7L1</accession>
<feature type="transmembrane region" description="Helical" evidence="13">
    <location>
        <begin position="382"/>
        <end position="399"/>
    </location>
</feature>
<sequence length="455" mass="48377">MEQQFLQGKILPALIRFSVPLMLSLFLQALYGAVDLVVVGQFGSTASISAVATGSQLMVAVTTIVTGLTMGVTVLIGQAIGAGDKERAGNVVCGMIKLFCAVAIVITVLLLLFPRQLAILLHAPQAALEQTVLYICICGGGMVFITAYNAISGIFRGIGNSATPFLFVAIACVVNILLDLLFVALLHMDAAGAAIATVIAQASSVFCSALYLKKKKLPFPVRRSGFYQKETVKSIAAVGAPIALQGFLVSVSFLIITAIVNNIGLTESASIGIAEKLFVFLSIVPMSFLSALSAFVAQNIGNGNSERAAGALFQACGVSFAFGVAVFFLTFFGGHLLARIFTQDSDVIAKTALYFKSCSFEYLIIALSFCMLGYFNGLRKTVFVMVQGLVTAFGVRIPLSYLFSTLENTNMLMIGIAVPVSAAVSLILCLCFFFFVKRSLSKGQHNQEKLQEVTD</sequence>
<feature type="transmembrane region" description="Helical" evidence="13">
    <location>
        <begin position="163"/>
        <end position="185"/>
    </location>
</feature>
<gene>
    <name evidence="14" type="ORF">H9741_02980</name>
</gene>
<dbReference type="CDD" id="cd13138">
    <property type="entry name" value="MATE_yoeA_like"/>
    <property type="match status" value="1"/>
</dbReference>
<dbReference type="GO" id="GO:0042910">
    <property type="term" value="F:xenobiotic transmembrane transporter activity"/>
    <property type="evidence" value="ECO:0007669"/>
    <property type="project" value="InterPro"/>
</dbReference>
<keyword evidence="11 13" id="KW-0472">Membrane</keyword>
<dbReference type="Pfam" id="PF01554">
    <property type="entry name" value="MatE"/>
    <property type="match status" value="2"/>
</dbReference>
<feature type="transmembrane region" description="Helical" evidence="13">
    <location>
        <begin position="277"/>
        <end position="297"/>
    </location>
</feature>
<organism evidence="14 15">
    <name type="scientific">Candidatus Borkfalkia faecipullorum</name>
    <dbReference type="NCBI Taxonomy" id="2838510"/>
    <lineage>
        <taxon>Bacteria</taxon>
        <taxon>Bacillati</taxon>
        <taxon>Bacillota</taxon>
        <taxon>Clostridia</taxon>
        <taxon>Christensenellales</taxon>
        <taxon>Christensenellaceae</taxon>
        <taxon>Candidatus Borkfalkia</taxon>
    </lineage>
</organism>
<comment type="function">
    <text evidence="1">Multidrug efflux pump.</text>
</comment>
<comment type="similarity">
    <text evidence="3">Belongs to the multi antimicrobial extrusion (MATE) (TC 2.A.66.1) family.</text>
</comment>
<feature type="transmembrane region" description="Helical" evidence="13">
    <location>
        <begin position="191"/>
        <end position="212"/>
    </location>
</feature>
<dbReference type="PANTHER" id="PTHR43298">
    <property type="entry name" value="MULTIDRUG RESISTANCE PROTEIN NORM-RELATED"/>
    <property type="match status" value="1"/>
</dbReference>
<dbReference type="InterPro" id="IPR048279">
    <property type="entry name" value="MdtK-like"/>
</dbReference>
<dbReference type="InterPro" id="IPR050222">
    <property type="entry name" value="MATE_MdtK"/>
</dbReference>
<keyword evidence="5" id="KW-0813">Transport</keyword>
<evidence type="ECO:0000256" key="8">
    <source>
        <dbReference type="ARBA" id="ARBA00022692"/>
    </source>
</evidence>
<reference evidence="14" key="2">
    <citation type="submission" date="2021-04" db="EMBL/GenBank/DDBJ databases">
        <authorList>
            <person name="Gilroy R."/>
        </authorList>
    </citation>
    <scope>NUCLEOTIDE SEQUENCE</scope>
    <source>
        <strain evidence="14">811</strain>
    </source>
</reference>
<feature type="transmembrane region" description="Helical" evidence="13">
    <location>
        <begin position="411"/>
        <end position="436"/>
    </location>
</feature>
<feature type="transmembrane region" description="Helical" evidence="13">
    <location>
        <begin position="88"/>
        <end position="112"/>
    </location>
</feature>
<evidence type="ECO:0000256" key="5">
    <source>
        <dbReference type="ARBA" id="ARBA00022448"/>
    </source>
</evidence>
<evidence type="ECO:0000256" key="4">
    <source>
        <dbReference type="ARBA" id="ARBA00020268"/>
    </source>
</evidence>
<protein>
    <recommendedName>
        <fullName evidence="4">Probable multidrug resistance protein NorM</fullName>
    </recommendedName>
    <alternativeName>
        <fullName evidence="12">Multidrug-efflux transporter</fullName>
    </alternativeName>
</protein>
<evidence type="ECO:0000256" key="12">
    <source>
        <dbReference type="ARBA" id="ARBA00031636"/>
    </source>
</evidence>
<keyword evidence="6" id="KW-0050">Antiport</keyword>
<keyword evidence="10" id="KW-0406">Ion transport</keyword>
<dbReference type="GO" id="GO:0006811">
    <property type="term" value="P:monoatomic ion transport"/>
    <property type="evidence" value="ECO:0007669"/>
    <property type="project" value="UniProtKB-KW"/>
</dbReference>
<dbReference type="InterPro" id="IPR002528">
    <property type="entry name" value="MATE_fam"/>
</dbReference>
<evidence type="ECO:0000256" key="10">
    <source>
        <dbReference type="ARBA" id="ARBA00023065"/>
    </source>
</evidence>
<evidence type="ECO:0000256" key="6">
    <source>
        <dbReference type="ARBA" id="ARBA00022449"/>
    </source>
</evidence>
<dbReference type="PIRSF" id="PIRSF006603">
    <property type="entry name" value="DinF"/>
    <property type="match status" value="1"/>
</dbReference>
<dbReference type="AlphaFoldDB" id="A0A9D1V7L1"/>
<comment type="caution">
    <text evidence="14">The sequence shown here is derived from an EMBL/GenBank/DDBJ whole genome shotgun (WGS) entry which is preliminary data.</text>
</comment>
<feature type="transmembrane region" description="Helical" evidence="13">
    <location>
        <begin position="309"/>
        <end position="333"/>
    </location>
</feature>
<keyword evidence="8 13" id="KW-0812">Transmembrane</keyword>
<feature type="transmembrane region" description="Helical" evidence="13">
    <location>
        <begin position="21"/>
        <end position="43"/>
    </location>
</feature>
<dbReference type="GO" id="GO:0015297">
    <property type="term" value="F:antiporter activity"/>
    <property type="evidence" value="ECO:0007669"/>
    <property type="project" value="UniProtKB-KW"/>
</dbReference>
<dbReference type="GO" id="GO:0005886">
    <property type="term" value="C:plasma membrane"/>
    <property type="evidence" value="ECO:0007669"/>
    <property type="project" value="UniProtKB-SubCell"/>
</dbReference>
<feature type="transmembrane region" description="Helical" evidence="13">
    <location>
        <begin position="132"/>
        <end position="151"/>
    </location>
</feature>
<evidence type="ECO:0000256" key="2">
    <source>
        <dbReference type="ARBA" id="ARBA00004651"/>
    </source>
</evidence>
<dbReference type="NCBIfam" id="TIGR00797">
    <property type="entry name" value="matE"/>
    <property type="match status" value="1"/>
</dbReference>
<dbReference type="PANTHER" id="PTHR43298:SF2">
    <property type="entry name" value="FMN_FAD EXPORTER YEEO-RELATED"/>
    <property type="match status" value="1"/>
</dbReference>
<keyword evidence="7" id="KW-1003">Cell membrane</keyword>
<name>A0A9D1V7L1_9FIRM</name>
<dbReference type="Proteomes" id="UP000824204">
    <property type="component" value="Unassembled WGS sequence"/>
</dbReference>
<reference evidence="14" key="1">
    <citation type="journal article" date="2021" name="PeerJ">
        <title>Extensive microbial diversity within the chicken gut microbiome revealed by metagenomics and culture.</title>
        <authorList>
            <person name="Gilroy R."/>
            <person name="Ravi A."/>
            <person name="Getino M."/>
            <person name="Pursley I."/>
            <person name="Horton D.L."/>
            <person name="Alikhan N.F."/>
            <person name="Baker D."/>
            <person name="Gharbi K."/>
            <person name="Hall N."/>
            <person name="Watson M."/>
            <person name="Adriaenssens E.M."/>
            <person name="Foster-Nyarko E."/>
            <person name="Jarju S."/>
            <person name="Secka A."/>
            <person name="Antonio M."/>
            <person name="Oren A."/>
            <person name="Chaudhuri R.R."/>
            <person name="La Ragione R."/>
            <person name="Hildebrand F."/>
            <person name="Pallen M.J."/>
        </authorList>
    </citation>
    <scope>NUCLEOTIDE SEQUENCE</scope>
    <source>
        <strain evidence="14">811</strain>
    </source>
</reference>
<feature type="transmembrane region" description="Helical" evidence="13">
    <location>
        <begin position="232"/>
        <end position="257"/>
    </location>
</feature>
<evidence type="ECO:0000313" key="14">
    <source>
        <dbReference type="EMBL" id="HIX07413.1"/>
    </source>
</evidence>
<feature type="transmembrane region" description="Helical" evidence="13">
    <location>
        <begin position="55"/>
        <end position="76"/>
    </location>
</feature>
<evidence type="ECO:0000313" key="15">
    <source>
        <dbReference type="Proteomes" id="UP000824204"/>
    </source>
</evidence>
<evidence type="ECO:0000256" key="1">
    <source>
        <dbReference type="ARBA" id="ARBA00003408"/>
    </source>
</evidence>
<comment type="subcellular location">
    <subcellularLocation>
        <location evidence="2">Cell membrane</location>
        <topology evidence="2">Multi-pass membrane protein</topology>
    </subcellularLocation>
</comment>